<protein>
    <submittedName>
        <fullName evidence="1">Uncharacterized protein</fullName>
    </submittedName>
</protein>
<sequence length="1033" mass="118352">MASDSQDPTRRKHRRSSTPDESVEPSKRRRKHHRHHRSRKHGEDEAEREGVLKVDMEGKREEKEESSLPPPIISGSRLAYDDMEEGEIVEDDGFNSSNEVKRRADSDVESGEIRAGEVRADSDDDNMGVHGARDGKYDKSGRNPRSSGEVNFNDKLVINPTLDEFVSVTDGSKISNGVGFQGGSSSENYVNGDIGREVLKERSRPLTGSQSPVKGRKQKGYYEDGIDSRDRRKSSSSEKGDTHQNVAFSPSHGRYHEKIYSRNKSESHDQARERSRSRSVVGEVSLRITTIDKDDLSPMNNRRTLNDLDDDKIVGQSLDYQYDNRGRSSSYSRYDRGVDRHDRREARDRGRAGSRDTWDKDRERGEVDRNRKREREQDRDREKARDRNRGRGRGSEKDKEREQDRERSEREKERKWERDSGRDRIRGQERDKESVRSGRRPNDETNDDGGDNYDCSESRRHDETNLRGDRAWKNHTTKKNRVGEDEDKFKRDEDEQEEYHERIALQLVDQEDEDINRIKEESRRRRQAILEKYKTQQQHEPHLKDKDKEHVEQSSEHAATVSEIIGGKSEGVDATFVDKSFTVGKSPQQNGIPGLHRTSVAGELGDGTPKSEKSDDMFCDDIFGESPAGVRRTAKGDSLAIERSGLHDNWDDAEGYYSYRCGEILDGRYEVTAAHGKGVFSTVVRAKDLKAGPGHPDEVAIKIIRNNEHMHKAGKEELIILKKLVGADPENRRHCVRFLSSFKYRNHLCLVFESLHMNLREVLKKFGRNIGLKLTAVRTYAKQLFIALKHLRNCGILHCDIKPDNMLVNEAKNVLKLCDFGNAMFAGKNEITPYLVSRFYRAPEIILGLPYDHPLDIWSVGCCLFELYAGKVLFPGVTNNDMLRLHMELKGPFPKKMIRKGGFTEQHFDHDLNFLATEEDLVTKKTIKRLIPSIKPKDIAIIVTSSPGEDLKMLANFRDLLEKVFVLDPDKRITVSQALSHPFITGKALGTVLGMEESKEMKFGMEASWRFFQGNVYCFYRDTCSAMRQPFSA</sequence>
<gene>
    <name evidence="1" type="ORF">Vadar_009355</name>
</gene>
<organism evidence="1 2">
    <name type="scientific">Vaccinium darrowii</name>
    <dbReference type="NCBI Taxonomy" id="229202"/>
    <lineage>
        <taxon>Eukaryota</taxon>
        <taxon>Viridiplantae</taxon>
        <taxon>Streptophyta</taxon>
        <taxon>Embryophyta</taxon>
        <taxon>Tracheophyta</taxon>
        <taxon>Spermatophyta</taxon>
        <taxon>Magnoliopsida</taxon>
        <taxon>eudicotyledons</taxon>
        <taxon>Gunneridae</taxon>
        <taxon>Pentapetalae</taxon>
        <taxon>asterids</taxon>
        <taxon>Ericales</taxon>
        <taxon>Ericaceae</taxon>
        <taxon>Vaccinioideae</taxon>
        <taxon>Vaccinieae</taxon>
        <taxon>Vaccinium</taxon>
    </lineage>
</organism>
<keyword evidence="2" id="KW-1185">Reference proteome</keyword>
<dbReference type="EMBL" id="CM037160">
    <property type="protein sequence ID" value="KAH7839834.1"/>
    <property type="molecule type" value="Genomic_DNA"/>
</dbReference>
<reference evidence="1 2" key="1">
    <citation type="journal article" date="2021" name="Hortic Res">
        <title>High-quality reference genome and annotation aids understanding of berry development for evergreen blueberry (Vaccinium darrowii).</title>
        <authorList>
            <person name="Yu J."/>
            <person name="Hulse-Kemp A.M."/>
            <person name="Babiker E."/>
            <person name="Staton M."/>
        </authorList>
    </citation>
    <scope>NUCLEOTIDE SEQUENCE [LARGE SCALE GENOMIC DNA]</scope>
    <source>
        <strain evidence="2">cv. NJ 8807/NJ 8810</strain>
        <tissue evidence="1">Young leaf</tissue>
    </source>
</reference>
<name>A0ACB7XG96_9ERIC</name>
<evidence type="ECO:0000313" key="1">
    <source>
        <dbReference type="EMBL" id="KAH7839834.1"/>
    </source>
</evidence>
<proteinExistence type="predicted"/>
<accession>A0ACB7XG96</accession>
<dbReference type="Proteomes" id="UP000828048">
    <property type="component" value="Chromosome 10"/>
</dbReference>
<evidence type="ECO:0000313" key="2">
    <source>
        <dbReference type="Proteomes" id="UP000828048"/>
    </source>
</evidence>
<comment type="caution">
    <text evidence="1">The sequence shown here is derived from an EMBL/GenBank/DDBJ whole genome shotgun (WGS) entry which is preliminary data.</text>
</comment>